<evidence type="ECO:0000256" key="1">
    <source>
        <dbReference type="SAM" id="MobiDB-lite"/>
    </source>
</evidence>
<keyword evidence="3" id="KW-1185">Reference proteome</keyword>
<dbReference type="RefSeq" id="XP_018391852.1">
    <property type="nucleotide sequence ID" value="XM_018531868.1"/>
</dbReference>
<evidence type="ECO:0000313" key="3">
    <source>
        <dbReference type="Proteomes" id="UP000077248"/>
    </source>
</evidence>
<gene>
    <name evidence="2" type="ORF">CC77DRAFT_48526</name>
</gene>
<feature type="compositionally biased region" description="Basic residues" evidence="1">
    <location>
        <begin position="444"/>
        <end position="461"/>
    </location>
</feature>
<sequence length="461" mass="52348">MSRRPVLSNLVNLGSLYSVPPWGSVPSLGLARPLYNSVNLGSLYARSKRKYPTGYAYFEDGSVFIHPQLWLPHDALEARMKIAAHFVNGPTPKMQAIRKQDPHRTRLVIIDKDSKLRNTFRIMARNAQDDQRVSVVDPPFEDVELTLDPTESRPISASFNDAPQLSHRDSLRNSEALKTFRGTLIDGILQPNVRLGNGLHLSPKPHIKKPPLAEKKQARNPKAKRPREAAGLPPKAPARHLHSLDVQSPTGPPLPSNVHKPKPSRQAPPQERDVELREAQLAQRERELIQLQQELLRQTLRIQSTLPRQDRHSRFSPHHDTNANKHRTRGPTEASIHSEYDTTAADIEAKKEALAQKEMLLKYKRKAWLLEQKLARVQSTGRPQSRRAARRYGTEVQEHDAQHSPDYPSGKENVPDAQHDYDDVPVAFDLDHASPTEALETLRSRIRLPTRGTMRSRRNPR</sequence>
<dbReference type="KEGG" id="aalt:CC77DRAFT_48526"/>
<feature type="region of interest" description="Disordered" evidence="1">
    <location>
        <begin position="435"/>
        <end position="461"/>
    </location>
</feature>
<dbReference type="GeneID" id="29117462"/>
<protein>
    <submittedName>
        <fullName evidence="2">Uncharacterized protein</fullName>
    </submittedName>
</protein>
<feature type="compositionally biased region" description="Basic and acidic residues" evidence="1">
    <location>
        <begin position="308"/>
        <end position="323"/>
    </location>
</feature>
<feature type="region of interest" description="Disordered" evidence="1">
    <location>
        <begin position="378"/>
        <end position="419"/>
    </location>
</feature>
<name>A0A177E4M7_ALTAL</name>
<feature type="region of interest" description="Disordered" evidence="1">
    <location>
        <begin position="146"/>
        <end position="167"/>
    </location>
</feature>
<dbReference type="OMA" id="ERDANIY"/>
<dbReference type="VEuPathDB" id="FungiDB:CC77DRAFT_48526"/>
<dbReference type="Proteomes" id="UP000077248">
    <property type="component" value="Unassembled WGS sequence"/>
</dbReference>
<feature type="compositionally biased region" description="Basic and acidic residues" evidence="1">
    <location>
        <begin position="392"/>
        <end position="403"/>
    </location>
</feature>
<feature type="compositionally biased region" description="Polar residues" evidence="1">
    <location>
        <begin position="153"/>
        <end position="163"/>
    </location>
</feature>
<dbReference type="EMBL" id="KV441469">
    <property type="protein sequence ID" value="OAG26431.1"/>
    <property type="molecule type" value="Genomic_DNA"/>
</dbReference>
<feature type="region of interest" description="Disordered" evidence="1">
    <location>
        <begin position="196"/>
        <end position="275"/>
    </location>
</feature>
<evidence type="ECO:0000313" key="2">
    <source>
        <dbReference type="EMBL" id="OAG26431.1"/>
    </source>
</evidence>
<organism evidence="2 3">
    <name type="scientific">Alternaria alternata</name>
    <name type="common">Alternaria rot fungus</name>
    <name type="synonym">Torula alternata</name>
    <dbReference type="NCBI Taxonomy" id="5599"/>
    <lineage>
        <taxon>Eukaryota</taxon>
        <taxon>Fungi</taxon>
        <taxon>Dikarya</taxon>
        <taxon>Ascomycota</taxon>
        <taxon>Pezizomycotina</taxon>
        <taxon>Dothideomycetes</taxon>
        <taxon>Pleosporomycetidae</taxon>
        <taxon>Pleosporales</taxon>
        <taxon>Pleosporineae</taxon>
        <taxon>Pleosporaceae</taxon>
        <taxon>Alternaria</taxon>
        <taxon>Alternaria sect. Alternaria</taxon>
        <taxon>Alternaria alternata complex</taxon>
    </lineage>
</organism>
<feature type="region of interest" description="Disordered" evidence="1">
    <location>
        <begin position="307"/>
        <end position="336"/>
    </location>
</feature>
<dbReference type="AlphaFoldDB" id="A0A177E4M7"/>
<proteinExistence type="predicted"/>
<accession>A0A177E4M7</accession>
<reference evidence="2 3" key="1">
    <citation type="submission" date="2016-05" db="EMBL/GenBank/DDBJ databases">
        <title>Comparative analysis of secretome profiles of manganese(II)-oxidizing ascomycete fungi.</title>
        <authorList>
            <consortium name="DOE Joint Genome Institute"/>
            <person name="Zeiner C.A."/>
            <person name="Purvine S.O."/>
            <person name="Zink E.M."/>
            <person name="Wu S."/>
            <person name="Pasa-Tolic L."/>
            <person name="Chaput D.L."/>
            <person name="Haridas S."/>
            <person name="Grigoriev I.V."/>
            <person name="Santelli C.M."/>
            <person name="Hansel C.M."/>
        </authorList>
    </citation>
    <scope>NUCLEOTIDE SEQUENCE [LARGE SCALE GENOMIC DNA]</scope>
    <source>
        <strain evidence="2 3">SRC1lrK2f</strain>
    </source>
</reference>